<dbReference type="AlphaFoldDB" id="A0A1Y2CMD0"/>
<accession>A0A1Y2CMD0</accession>
<dbReference type="SUPFAM" id="SSF56112">
    <property type="entry name" value="Protein kinase-like (PK-like)"/>
    <property type="match status" value="1"/>
</dbReference>
<dbReference type="Pfam" id="PF02958">
    <property type="entry name" value="EcKL"/>
    <property type="match status" value="1"/>
</dbReference>
<comment type="caution">
    <text evidence="2">The sequence shown here is derived from an EMBL/GenBank/DDBJ whole genome shotgun (WGS) entry which is preliminary data.</text>
</comment>
<dbReference type="OrthoDB" id="411145at2759"/>
<dbReference type="PANTHER" id="PTHR11012:SF30">
    <property type="entry name" value="PROTEIN KINASE-LIKE DOMAIN-CONTAINING"/>
    <property type="match status" value="1"/>
</dbReference>
<evidence type="ECO:0000259" key="1">
    <source>
        <dbReference type="SMART" id="SM00587"/>
    </source>
</evidence>
<reference evidence="2 3" key="1">
    <citation type="submission" date="2016-07" db="EMBL/GenBank/DDBJ databases">
        <title>Pervasive Adenine N6-methylation of Active Genes in Fungi.</title>
        <authorList>
            <consortium name="DOE Joint Genome Institute"/>
            <person name="Mondo S.J."/>
            <person name="Dannebaum R.O."/>
            <person name="Kuo R.C."/>
            <person name="Labutti K."/>
            <person name="Haridas S."/>
            <person name="Kuo A."/>
            <person name="Salamov A."/>
            <person name="Ahrendt S.R."/>
            <person name="Lipzen A."/>
            <person name="Sullivan W."/>
            <person name="Andreopoulos W.B."/>
            <person name="Clum A."/>
            <person name="Lindquist E."/>
            <person name="Daum C."/>
            <person name="Ramamoorthy G.K."/>
            <person name="Gryganskyi A."/>
            <person name="Culley D."/>
            <person name="Magnuson J.K."/>
            <person name="James T.Y."/>
            <person name="O'Malley M.A."/>
            <person name="Stajich J.E."/>
            <person name="Spatafora J.W."/>
            <person name="Visel A."/>
            <person name="Grigoriev I.V."/>
        </authorList>
    </citation>
    <scope>NUCLEOTIDE SEQUENCE [LARGE SCALE GENOMIC DNA]</scope>
    <source>
        <strain evidence="2 3">JEL800</strain>
    </source>
</reference>
<dbReference type="SMART" id="SM00587">
    <property type="entry name" value="CHK"/>
    <property type="match status" value="1"/>
</dbReference>
<keyword evidence="3" id="KW-1185">Reference proteome</keyword>
<name>A0A1Y2CMD0_9FUNG</name>
<sequence length="352" mass="40611">MNPPFETWIQTGSDRQLATLWDGFGSITSRLYTTKDAASLISGASASTQIPTIVKRIQPPSPSKRRLTAHRSTPNESFARKMVSYKVERYVYETLLSAETRLLFRTAQVYSFTSDSIIMEDLSALFPLPMDECCDRASVKGMLRWLALFHAWFWGRTRDMPKRNVWSGAKGVWERGCYWELETRGAEFSVLSDDWKRIGREVHAMLERVPAQFLTLCHGDAKTENCLVRKEVEGDSESNEVAMFDFQYVGVGVGMKDVVYLLCTSGFGMTRDIEEEMLQWYFECLQDGLKKRTATVDDGTISIWELFTREVMMDHYELCMIDWLRFMLGWGLWGDSGYVKERVAEILKKRDI</sequence>
<dbReference type="InterPro" id="IPR015897">
    <property type="entry name" value="CHK_kinase-like"/>
</dbReference>
<dbReference type="InterPro" id="IPR004119">
    <property type="entry name" value="EcKL"/>
</dbReference>
<gene>
    <name evidence="2" type="ORF">BCR33DRAFT_714475</name>
</gene>
<protein>
    <recommendedName>
        <fullName evidence="1">CHK kinase-like domain-containing protein</fullName>
    </recommendedName>
</protein>
<dbReference type="Gene3D" id="3.90.1200.10">
    <property type="match status" value="1"/>
</dbReference>
<feature type="domain" description="CHK kinase-like" evidence="1">
    <location>
        <begin position="117"/>
        <end position="291"/>
    </location>
</feature>
<dbReference type="PANTHER" id="PTHR11012">
    <property type="entry name" value="PROTEIN KINASE-LIKE DOMAIN-CONTAINING"/>
    <property type="match status" value="1"/>
</dbReference>
<evidence type="ECO:0000313" key="2">
    <source>
        <dbReference type="EMBL" id="ORY48024.1"/>
    </source>
</evidence>
<evidence type="ECO:0000313" key="3">
    <source>
        <dbReference type="Proteomes" id="UP000193642"/>
    </source>
</evidence>
<proteinExistence type="predicted"/>
<dbReference type="Proteomes" id="UP000193642">
    <property type="component" value="Unassembled WGS sequence"/>
</dbReference>
<dbReference type="InterPro" id="IPR011009">
    <property type="entry name" value="Kinase-like_dom_sf"/>
</dbReference>
<dbReference type="EMBL" id="MCGO01000012">
    <property type="protein sequence ID" value="ORY48024.1"/>
    <property type="molecule type" value="Genomic_DNA"/>
</dbReference>
<organism evidence="2 3">
    <name type="scientific">Rhizoclosmatium globosum</name>
    <dbReference type="NCBI Taxonomy" id="329046"/>
    <lineage>
        <taxon>Eukaryota</taxon>
        <taxon>Fungi</taxon>
        <taxon>Fungi incertae sedis</taxon>
        <taxon>Chytridiomycota</taxon>
        <taxon>Chytridiomycota incertae sedis</taxon>
        <taxon>Chytridiomycetes</taxon>
        <taxon>Chytridiales</taxon>
        <taxon>Chytriomycetaceae</taxon>
        <taxon>Rhizoclosmatium</taxon>
    </lineage>
</organism>
<dbReference type="STRING" id="329046.A0A1Y2CMD0"/>